<organism evidence="2 3">
    <name type="scientific">Mycolicibacter kumamotonensis</name>
    <dbReference type="NCBI Taxonomy" id="354243"/>
    <lineage>
        <taxon>Bacteria</taxon>
        <taxon>Bacillati</taxon>
        <taxon>Actinomycetota</taxon>
        <taxon>Actinomycetes</taxon>
        <taxon>Mycobacteriales</taxon>
        <taxon>Mycobacteriaceae</taxon>
        <taxon>Mycolicibacter</taxon>
    </lineage>
</organism>
<protein>
    <submittedName>
        <fullName evidence="2">Dehydrogenase</fullName>
    </submittedName>
</protein>
<accession>A0A1B8SG11</accession>
<dbReference type="InterPro" id="IPR036291">
    <property type="entry name" value="NAD(P)-bd_dom_sf"/>
</dbReference>
<dbReference type="EMBL" id="LFOE01000013">
    <property type="protein sequence ID" value="OBY31653.1"/>
    <property type="molecule type" value="Genomic_DNA"/>
</dbReference>
<comment type="caution">
    <text evidence="2">The sequence shown here is derived from an EMBL/GenBank/DDBJ whole genome shotgun (WGS) entry which is preliminary data.</text>
</comment>
<proteinExistence type="predicted"/>
<dbReference type="PATRIC" id="fig|354243.3.peg.2278"/>
<dbReference type="Pfam" id="PF01370">
    <property type="entry name" value="Epimerase"/>
    <property type="match status" value="1"/>
</dbReference>
<dbReference type="PANTHER" id="PTHR48079">
    <property type="entry name" value="PROTEIN YEEZ"/>
    <property type="match status" value="1"/>
</dbReference>
<keyword evidence="3" id="KW-1185">Reference proteome</keyword>
<dbReference type="SUPFAM" id="SSF51735">
    <property type="entry name" value="NAD(P)-binding Rossmann-fold domains"/>
    <property type="match status" value="1"/>
</dbReference>
<dbReference type="GO" id="GO:0005737">
    <property type="term" value="C:cytoplasm"/>
    <property type="evidence" value="ECO:0007669"/>
    <property type="project" value="TreeGrafter"/>
</dbReference>
<dbReference type="InterPro" id="IPR051783">
    <property type="entry name" value="NAD(P)-dependent_oxidoreduct"/>
</dbReference>
<dbReference type="AlphaFoldDB" id="A0A1B8SG11"/>
<reference evidence="2 3" key="1">
    <citation type="submission" date="2015-06" db="EMBL/GenBank/DDBJ databases">
        <title>Genome sequence of Mycobacterium kumamotonense strain Roo.</title>
        <authorList>
            <person name="Greninger A.L."/>
            <person name="Cunningham G."/>
            <person name="Miller S."/>
        </authorList>
    </citation>
    <scope>NUCLEOTIDE SEQUENCE [LARGE SCALE GENOMIC DNA]</scope>
    <source>
        <strain evidence="2 3">Roo</strain>
    </source>
</reference>
<dbReference type="PANTHER" id="PTHR48079:SF6">
    <property type="entry name" value="NAD(P)-BINDING DOMAIN-CONTAINING PROTEIN-RELATED"/>
    <property type="match status" value="1"/>
</dbReference>
<dbReference type="GO" id="GO:0004029">
    <property type="term" value="F:aldehyde dehydrogenase (NAD+) activity"/>
    <property type="evidence" value="ECO:0007669"/>
    <property type="project" value="TreeGrafter"/>
</dbReference>
<dbReference type="Proteomes" id="UP000092668">
    <property type="component" value="Unassembled WGS sequence"/>
</dbReference>
<gene>
    <name evidence="2" type="ORF">ACT18_10985</name>
</gene>
<dbReference type="Gene3D" id="3.40.50.720">
    <property type="entry name" value="NAD(P)-binding Rossmann-like Domain"/>
    <property type="match status" value="1"/>
</dbReference>
<name>A0A1B8SG11_9MYCO</name>
<evidence type="ECO:0000259" key="1">
    <source>
        <dbReference type="Pfam" id="PF01370"/>
    </source>
</evidence>
<dbReference type="RefSeq" id="WP_065288190.1">
    <property type="nucleotide sequence ID" value="NZ_LFOE01000013.1"/>
</dbReference>
<evidence type="ECO:0000313" key="2">
    <source>
        <dbReference type="EMBL" id="OBY31653.1"/>
    </source>
</evidence>
<feature type="domain" description="NAD-dependent epimerase/dehydratase" evidence="1">
    <location>
        <begin position="3"/>
        <end position="176"/>
    </location>
</feature>
<sequence>MQIAVTGGTGYLGAHTVKALLEAGHSVRLLVAPGCGSEPVIPKLRELGTLEVLDGDIRDADVVGRLLDGCDSVLHAAGVVGTNDRLEKLMWDINAHATEAILTRAVAAGLDPVVSVSSYSALFPPPNGVIGPDSPTVPGRSAYARTKAYGERVARRLQDEGAPVVVTYPSSVVGPAFWTAPGVTERGWAPIVQYRVAPVVRGGMAMVDVRDIGRVHEALMRPGRGPHRYLCGGIMVGFDEMISAVEVGLGASVRRIRVAPSVFRGIGRISDVASRVLPLPASLSYEAAWLLTSATPTDDSATLADLGLQWRSPVDAIVESLRAGLAPTAPPVLPQVLPPAIPPVLPPAIPPNV</sequence>
<dbReference type="OrthoDB" id="5491199at2"/>
<dbReference type="STRING" id="354243.BST28_15465"/>
<dbReference type="InterPro" id="IPR001509">
    <property type="entry name" value="Epimerase_deHydtase"/>
</dbReference>
<evidence type="ECO:0000313" key="3">
    <source>
        <dbReference type="Proteomes" id="UP000092668"/>
    </source>
</evidence>